<dbReference type="PANTHER" id="PTHR34220">
    <property type="entry name" value="SENSOR HISTIDINE KINASE YPDA"/>
    <property type="match status" value="1"/>
</dbReference>
<keyword evidence="1" id="KW-0812">Transmembrane</keyword>
<dbReference type="InterPro" id="IPR050640">
    <property type="entry name" value="Bact_2-comp_sensor_kinase"/>
</dbReference>
<dbReference type="RefSeq" id="WP_190921474.1">
    <property type="nucleotide sequence ID" value="NZ_JACXIZ010000064.1"/>
</dbReference>
<keyword evidence="3" id="KW-0808">Transferase</keyword>
<feature type="transmembrane region" description="Helical" evidence="1">
    <location>
        <begin position="20"/>
        <end position="38"/>
    </location>
</feature>
<proteinExistence type="predicted"/>
<comment type="caution">
    <text evidence="3">The sequence shown here is derived from an EMBL/GenBank/DDBJ whole genome shotgun (WGS) entry which is preliminary data.</text>
</comment>
<dbReference type="Proteomes" id="UP000621560">
    <property type="component" value="Unassembled WGS sequence"/>
</dbReference>
<name>A0A927BZY7_9BACL</name>
<keyword evidence="1" id="KW-1133">Transmembrane helix</keyword>
<keyword evidence="3" id="KW-0418">Kinase</keyword>
<protein>
    <submittedName>
        <fullName evidence="3">Sensor histidine kinase</fullName>
    </submittedName>
</protein>
<dbReference type="GO" id="GO:0016020">
    <property type="term" value="C:membrane"/>
    <property type="evidence" value="ECO:0007669"/>
    <property type="project" value="InterPro"/>
</dbReference>
<keyword evidence="1" id="KW-0472">Membrane</keyword>
<dbReference type="InterPro" id="IPR036890">
    <property type="entry name" value="HATPase_C_sf"/>
</dbReference>
<gene>
    <name evidence="3" type="ORF">IDH44_24620</name>
</gene>
<feature type="domain" description="Histidine kinase/HSP90-like ATPase" evidence="2">
    <location>
        <begin position="453"/>
        <end position="570"/>
    </location>
</feature>
<dbReference type="InterPro" id="IPR010559">
    <property type="entry name" value="Sig_transdc_His_kin_internal"/>
</dbReference>
<dbReference type="InterPro" id="IPR003594">
    <property type="entry name" value="HATPase_dom"/>
</dbReference>
<dbReference type="PANTHER" id="PTHR34220:SF7">
    <property type="entry name" value="SENSOR HISTIDINE KINASE YPDA"/>
    <property type="match status" value="1"/>
</dbReference>
<dbReference type="SMART" id="SM00387">
    <property type="entry name" value="HATPase_c"/>
    <property type="match status" value="1"/>
</dbReference>
<feature type="transmembrane region" description="Helical" evidence="1">
    <location>
        <begin position="278"/>
        <end position="297"/>
    </location>
</feature>
<dbReference type="Pfam" id="PF02518">
    <property type="entry name" value="HATPase_c"/>
    <property type="match status" value="1"/>
</dbReference>
<evidence type="ECO:0000259" key="2">
    <source>
        <dbReference type="SMART" id="SM00387"/>
    </source>
</evidence>
<reference evidence="3" key="1">
    <citation type="submission" date="2020-09" db="EMBL/GenBank/DDBJ databases">
        <title>A novel bacterium of genus Paenibacillus, isolated from South China Sea.</title>
        <authorList>
            <person name="Huang H."/>
            <person name="Mo K."/>
            <person name="Hu Y."/>
        </authorList>
    </citation>
    <scope>NUCLEOTIDE SEQUENCE</scope>
    <source>
        <strain evidence="3">IB182496</strain>
    </source>
</reference>
<dbReference type="Gene3D" id="3.30.565.10">
    <property type="entry name" value="Histidine kinase-like ATPase, C-terminal domain"/>
    <property type="match status" value="1"/>
</dbReference>
<dbReference type="Pfam" id="PF06580">
    <property type="entry name" value="His_kinase"/>
    <property type="match status" value="1"/>
</dbReference>
<evidence type="ECO:0000313" key="3">
    <source>
        <dbReference type="EMBL" id="MBD2848378.1"/>
    </source>
</evidence>
<dbReference type="AlphaFoldDB" id="A0A927BZY7"/>
<dbReference type="GO" id="GO:0000155">
    <property type="term" value="F:phosphorelay sensor kinase activity"/>
    <property type="evidence" value="ECO:0007669"/>
    <property type="project" value="InterPro"/>
</dbReference>
<organism evidence="3 4">
    <name type="scientific">Paenibacillus sabuli</name>
    <dbReference type="NCBI Taxonomy" id="2772509"/>
    <lineage>
        <taxon>Bacteria</taxon>
        <taxon>Bacillati</taxon>
        <taxon>Bacillota</taxon>
        <taxon>Bacilli</taxon>
        <taxon>Bacillales</taxon>
        <taxon>Paenibacillaceae</taxon>
        <taxon>Paenibacillus</taxon>
    </lineage>
</organism>
<evidence type="ECO:0000256" key="1">
    <source>
        <dbReference type="SAM" id="Phobius"/>
    </source>
</evidence>
<dbReference type="SUPFAM" id="SSF55874">
    <property type="entry name" value="ATPase domain of HSP90 chaperone/DNA topoisomerase II/histidine kinase"/>
    <property type="match status" value="1"/>
</dbReference>
<keyword evidence="4" id="KW-1185">Reference proteome</keyword>
<dbReference type="EMBL" id="JACXIZ010000064">
    <property type="protein sequence ID" value="MBD2848378.1"/>
    <property type="molecule type" value="Genomic_DNA"/>
</dbReference>
<dbReference type="Gene3D" id="6.10.340.10">
    <property type="match status" value="1"/>
</dbReference>
<accession>A0A927BZY7</accession>
<sequence>MRTPLVQRLRNLRLPVKLMLVFLPLIILPALTGIYLLTQTATSTGKEMASDYASDLMGLMMQKIDDRLLGYEQLSKQIITDRELHALLRREPESSFEAFQIESDINTKMNKLWLGDDQHKYVTSIVFDTPWGIYSYGKSAVEDYGIADPAYQADIAAARGGAVWFVPDTFVSGQREVEVFRVGRLIRDERFRELGNLTIAIDSDAFRSIFEQTALRDNVKLHLLTEDGEPMLGSQPAALSGKETLLSLTRGSMHNGWRLSAELPLDELYGPLRRMTQLAFVVVFACVLLGLGVTQLLNIDVIIPIHRLMANMKRGIKGTRPHELRPIRGAIEIVEMNDTFISVMYEIEQLIQQVVKEEARKKEAEIRVLQNQLSPHFLYNTLNSIRWMAMIQKQQNIKDMIDALIQLLTYAVRGPSGPVPLREEVAILHSYVNIQKVRFQHFGFAIDIAPELEDARIPKLLLQPLIENALLHGLSSLDRPGEIRIEGEAAGTPAGSEIRIRVSDNGVGIEAGMTAKLNRMLKGHEPPKDHFGLYSVQERIQLHYGRQYGMTIEPGEQGGTVVTVRMPCRRGPREGED</sequence>
<evidence type="ECO:0000313" key="4">
    <source>
        <dbReference type="Proteomes" id="UP000621560"/>
    </source>
</evidence>